<reference evidence="1" key="1">
    <citation type="submission" date="2021-06" db="EMBL/GenBank/DDBJ databases">
        <authorList>
            <person name="Kallberg Y."/>
            <person name="Tangrot J."/>
            <person name="Rosling A."/>
        </authorList>
    </citation>
    <scope>NUCLEOTIDE SEQUENCE</scope>
    <source>
        <strain evidence="1">CL356</strain>
    </source>
</reference>
<protein>
    <submittedName>
        <fullName evidence="1">7782_t:CDS:1</fullName>
    </submittedName>
</protein>
<organism evidence="1 2">
    <name type="scientific">Acaulospora colombiana</name>
    <dbReference type="NCBI Taxonomy" id="27376"/>
    <lineage>
        <taxon>Eukaryota</taxon>
        <taxon>Fungi</taxon>
        <taxon>Fungi incertae sedis</taxon>
        <taxon>Mucoromycota</taxon>
        <taxon>Glomeromycotina</taxon>
        <taxon>Glomeromycetes</taxon>
        <taxon>Diversisporales</taxon>
        <taxon>Acaulosporaceae</taxon>
        <taxon>Acaulospora</taxon>
    </lineage>
</organism>
<gene>
    <name evidence="1" type="ORF">ACOLOM_LOCUS9170</name>
</gene>
<evidence type="ECO:0000313" key="1">
    <source>
        <dbReference type="EMBL" id="CAG8676783.1"/>
    </source>
</evidence>
<evidence type="ECO:0000313" key="2">
    <source>
        <dbReference type="Proteomes" id="UP000789525"/>
    </source>
</evidence>
<proteinExistence type="predicted"/>
<dbReference type="Proteomes" id="UP000789525">
    <property type="component" value="Unassembled WGS sequence"/>
</dbReference>
<keyword evidence="2" id="KW-1185">Reference proteome</keyword>
<sequence length="261" mass="28818">IELGYTDEVVQKTIVVGDGENLDLPYVKISPAATIPSLVTPEGKLYDSTLTVVKYLLDNAPQKDKVKYSSDTKLLEIVHEDSIDPNTFFLAARSEEELAAKRKAFPMHFVSSQTLASAGQKVLERVKPIAPPELKDFYDQKYKGNSGLLAIYTEGASSEVTAPWFKMSQANWDAIGNFITQVLPTYLPEQGLLGGDTPNETDYHVGAYLARIADVLGAKSEKGAASIFKVFTGEVPASVLQYWDTWVVRPSWETVYKHGLH</sequence>
<dbReference type="EMBL" id="CAJVPT010025839">
    <property type="protein sequence ID" value="CAG8676783.1"/>
    <property type="molecule type" value="Genomic_DNA"/>
</dbReference>
<comment type="caution">
    <text evidence="1">The sequence shown here is derived from an EMBL/GenBank/DDBJ whole genome shotgun (WGS) entry which is preliminary data.</text>
</comment>
<accession>A0ACA9NUL5</accession>
<name>A0ACA9NUL5_9GLOM</name>
<feature type="non-terminal residue" evidence="1">
    <location>
        <position position="1"/>
    </location>
</feature>